<dbReference type="Pfam" id="PF01758">
    <property type="entry name" value="SBF"/>
    <property type="match status" value="1"/>
</dbReference>
<evidence type="ECO:0000313" key="7">
    <source>
        <dbReference type="Proteomes" id="UP001500827"/>
    </source>
</evidence>
<feature type="transmembrane region" description="Helical" evidence="5">
    <location>
        <begin position="6"/>
        <end position="28"/>
    </location>
</feature>
<feature type="transmembrane region" description="Helical" evidence="5">
    <location>
        <begin position="136"/>
        <end position="156"/>
    </location>
</feature>
<organism evidence="6 7">
    <name type="scientific">Sphingomonas limnosediminicola</name>
    <dbReference type="NCBI Taxonomy" id="940133"/>
    <lineage>
        <taxon>Bacteria</taxon>
        <taxon>Pseudomonadati</taxon>
        <taxon>Pseudomonadota</taxon>
        <taxon>Alphaproteobacteria</taxon>
        <taxon>Sphingomonadales</taxon>
        <taxon>Sphingomonadaceae</taxon>
        <taxon>Sphingomonas</taxon>
    </lineage>
</organism>
<reference evidence="7" key="1">
    <citation type="journal article" date="2019" name="Int. J. Syst. Evol. Microbiol.">
        <title>The Global Catalogue of Microorganisms (GCM) 10K type strain sequencing project: providing services to taxonomists for standard genome sequencing and annotation.</title>
        <authorList>
            <consortium name="The Broad Institute Genomics Platform"/>
            <consortium name="The Broad Institute Genome Sequencing Center for Infectious Disease"/>
            <person name="Wu L."/>
            <person name="Ma J."/>
        </authorList>
    </citation>
    <scope>NUCLEOTIDE SEQUENCE [LARGE SCALE GENOMIC DNA]</scope>
    <source>
        <strain evidence="7">JCM 17543</strain>
    </source>
</reference>
<evidence type="ECO:0000256" key="1">
    <source>
        <dbReference type="ARBA" id="ARBA00004141"/>
    </source>
</evidence>
<evidence type="ECO:0000313" key="6">
    <source>
        <dbReference type="EMBL" id="GAA3908055.1"/>
    </source>
</evidence>
<keyword evidence="7" id="KW-1185">Reference proteome</keyword>
<feature type="transmembrane region" description="Helical" evidence="5">
    <location>
        <begin position="201"/>
        <end position="219"/>
    </location>
</feature>
<evidence type="ECO:0000256" key="3">
    <source>
        <dbReference type="ARBA" id="ARBA00022989"/>
    </source>
</evidence>
<feature type="transmembrane region" description="Helical" evidence="5">
    <location>
        <begin position="168"/>
        <end position="189"/>
    </location>
</feature>
<gene>
    <name evidence="6" type="ORF">GCM10022276_28040</name>
</gene>
<dbReference type="InterPro" id="IPR002657">
    <property type="entry name" value="BilAc:Na_symport/Acr3"/>
</dbReference>
<comment type="subcellular location">
    <subcellularLocation>
        <location evidence="1">Membrane</location>
        <topology evidence="1">Multi-pass membrane protein</topology>
    </subcellularLocation>
</comment>
<sequence length="289" mass="30509">MSTQEIFLLALQLSLIAIVLSVGMQSRWSDLTYMFGRPAILLKAIVAVNVIVPAVAVALCLLLSIPPSTRAGLILMAASPLAASAPLKMLRTEAERSYVVGTYAAVILSALVTIPATAEVLKLISPHTFKVPMDLVAKFIFINVFLPLLVGVAINAARQRLAERLAPAVKFVGLVGTVLIVLLIFVRFAREFMPLTGDGTVFVIIATMAAGVAAGYALGGPDPANRKTLAEAASTRHPSLAVAIAGVNPQYTHVLAAIILFLFCSTLFGLTMAGVRSIKSRRTPQPVAP</sequence>
<feature type="transmembrane region" description="Helical" evidence="5">
    <location>
        <begin position="97"/>
        <end position="116"/>
    </location>
</feature>
<dbReference type="EMBL" id="BAABBM010000001">
    <property type="protein sequence ID" value="GAA3908055.1"/>
    <property type="molecule type" value="Genomic_DNA"/>
</dbReference>
<feature type="transmembrane region" description="Helical" evidence="5">
    <location>
        <begin position="254"/>
        <end position="275"/>
    </location>
</feature>
<dbReference type="Proteomes" id="UP001500827">
    <property type="component" value="Unassembled WGS sequence"/>
</dbReference>
<dbReference type="Gene3D" id="1.20.1530.20">
    <property type="match status" value="1"/>
</dbReference>
<dbReference type="PANTHER" id="PTHR10361">
    <property type="entry name" value="SODIUM-BILE ACID COTRANSPORTER"/>
    <property type="match status" value="1"/>
</dbReference>
<evidence type="ECO:0000256" key="5">
    <source>
        <dbReference type="SAM" id="Phobius"/>
    </source>
</evidence>
<accession>A0ABP7LXP9</accession>
<proteinExistence type="predicted"/>
<dbReference type="InterPro" id="IPR038770">
    <property type="entry name" value="Na+/solute_symporter_sf"/>
</dbReference>
<evidence type="ECO:0000256" key="2">
    <source>
        <dbReference type="ARBA" id="ARBA00022692"/>
    </source>
</evidence>
<keyword evidence="4 5" id="KW-0472">Membrane</keyword>
<evidence type="ECO:0008006" key="8">
    <source>
        <dbReference type="Google" id="ProtNLM"/>
    </source>
</evidence>
<dbReference type="InterPro" id="IPR004710">
    <property type="entry name" value="Bilac:Na_transpt"/>
</dbReference>
<feature type="transmembrane region" description="Helical" evidence="5">
    <location>
        <begin position="40"/>
        <end position="65"/>
    </location>
</feature>
<keyword evidence="3 5" id="KW-1133">Transmembrane helix</keyword>
<name>A0ABP7LXP9_9SPHN</name>
<dbReference type="RefSeq" id="WP_344700315.1">
    <property type="nucleotide sequence ID" value="NZ_BAABBM010000001.1"/>
</dbReference>
<keyword evidence="2 5" id="KW-0812">Transmembrane</keyword>
<evidence type="ECO:0000256" key="4">
    <source>
        <dbReference type="ARBA" id="ARBA00023136"/>
    </source>
</evidence>
<protein>
    <recommendedName>
        <fullName evidence="8">Na+-dependent transporter</fullName>
    </recommendedName>
</protein>
<comment type="caution">
    <text evidence="6">The sequence shown here is derived from an EMBL/GenBank/DDBJ whole genome shotgun (WGS) entry which is preliminary data.</text>
</comment>
<dbReference type="PANTHER" id="PTHR10361:SF28">
    <property type="entry name" value="P3 PROTEIN-RELATED"/>
    <property type="match status" value="1"/>
</dbReference>